<feature type="domain" description="PAS" evidence="1">
    <location>
        <begin position="1"/>
        <end position="37"/>
    </location>
</feature>
<evidence type="ECO:0000259" key="2">
    <source>
        <dbReference type="PROSITE" id="PS50113"/>
    </source>
</evidence>
<feature type="domain" description="PAS" evidence="1">
    <location>
        <begin position="104"/>
        <end position="174"/>
    </location>
</feature>
<dbReference type="AlphaFoldDB" id="X0VWB7"/>
<gene>
    <name evidence="3" type="ORF">S01H1_36478</name>
</gene>
<feature type="domain" description="PAC" evidence="2">
    <location>
        <begin position="178"/>
        <end position="230"/>
    </location>
</feature>
<dbReference type="InterPro" id="IPR013767">
    <property type="entry name" value="PAS_fold"/>
</dbReference>
<dbReference type="InterPro" id="IPR052155">
    <property type="entry name" value="Biofilm_reg_signaling"/>
</dbReference>
<dbReference type="Pfam" id="PF13188">
    <property type="entry name" value="PAS_8"/>
    <property type="match status" value="1"/>
</dbReference>
<comment type="caution">
    <text evidence="3">The sequence shown here is derived from an EMBL/GenBank/DDBJ whole genome shotgun (WGS) entry which is preliminary data.</text>
</comment>
<dbReference type="PANTHER" id="PTHR44757">
    <property type="entry name" value="DIGUANYLATE CYCLASE DGCP"/>
    <property type="match status" value="1"/>
</dbReference>
<protein>
    <recommendedName>
        <fullName evidence="4">PAS domain-containing protein</fullName>
    </recommendedName>
</protein>
<dbReference type="Pfam" id="PF13426">
    <property type="entry name" value="PAS_9"/>
    <property type="match status" value="1"/>
</dbReference>
<feature type="domain" description="PAS" evidence="1">
    <location>
        <begin position="231"/>
        <end position="270"/>
    </location>
</feature>
<dbReference type="CDD" id="cd00130">
    <property type="entry name" value="PAS"/>
    <property type="match status" value="1"/>
</dbReference>
<dbReference type="Pfam" id="PF00989">
    <property type="entry name" value="PAS"/>
    <property type="match status" value="1"/>
</dbReference>
<dbReference type="InterPro" id="IPR000700">
    <property type="entry name" value="PAS-assoc_C"/>
</dbReference>
<dbReference type="InterPro" id="IPR035965">
    <property type="entry name" value="PAS-like_dom_sf"/>
</dbReference>
<feature type="non-terminal residue" evidence="3">
    <location>
        <position position="270"/>
    </location>
</feature>
<dbReference type="SUPFAM" id="SSF55785">
    <property type="entry name" value="PYP-like sensor domain (PAS domain)"/>
    <property type="match status" value="3"/>
</dbReference>
<dbReference type="Gene3D" id="3.30.450.20">
    <property type="entry name" value="PAS domain"/>
    <property type="match status" value="2"/>
</dbReference>
<proteinExistence type="predicted"/>
<reference evidence="3" key="1">
    <citation type="journal article" date="2014" name="Front. Microbiol.">
        <title>High frequency of phylogenetically diverse reductive dehalogenase-homologous genes in deep subseafloor sedimentary metagenomes.</title>
        <authorList>
            <person name="Kawai M."/>
            <person name="Futagami T."/>
            <person name="Toyoda A."/>
            <person name="Takaki Y."/>
            <person name="Nishi S."/>
            <person name="Hori S."/>
            <person name="Arai W."/>
            <person name="Tsubouchi T."/>
            <person name="Morono Y."/>
            <person name="Uchiyama I."/>
            <person name="Ito T."/>
            <person name="Fujiyama A."/>
            <person name="Inagaki F."/>
            <person name="Takami H."/>
        </authorList>
    </citation>
    <scope>NUCLEOTIDE SEQUENCE</scope>
    <source>
        <strain evidence="3">Expedition CK06-06</strain>
    </source>
</reference>
<sequence>MLDAKGKILGVSRKLAGFFGYQPAELAGRKFSLLAPKKFNKQPVGPPEEGDQILTVSTHTGEKLRTRWLVASSGLQPVDDGNPLLAAYLKEQLSQEKPSDEFFEEALRELILEDLPVGVLVTDRKGRIVLYNHAQENITGIGRGQVIGGVLFKDYAKQAPEEVLKSFEKALNNGVRSGEHEFDYTNRFGIQSRLKTRFSPLTGPDGTIHGVIQTLEDISRPRRLEQEINQTKDFLKRLLDTTPNAIITTDTSGRLTFCNMAAENLLGYEK</sequence>
<dbReference type="EMBL" id="BARS01022858">
    <property type="protein sequence ID" value="GAG04821.1"/>
    <property type="molecule type" value="Genomic_DNA"/>
</dbReference>
<evidence type="ECO:0000259" key="1">
    <source>
        <dbReference type="PROSITE" id="PS50112"/>
    </source>
</evidence>
<dbReference type="PROSITE" id="PS50113">
    <property type="entry name" value="PAC"/>
    <property type="match status" value="1"/>
</dbReference>
<evidence type="ECO:0008006" key="4">
    <source>
        <dbReference type="Google" id="ProtNLM"/>
    </source>
</evidence>
<name>X0VWB7_9ZZZZ</name>
<organism evidence="3">
    <name type="scientific">marine sediment metagenome</name>
    <dbReference type="NCBI Taxonomy" id="412755"/>
    <lineage>
        <taxon>unclassified sequences</taxon>
        <taxon>metagenomes</taxon>
        <taxon>ecological metagenomes</taxon>
    </lineage>
</organism>
<evidence type="ECO:0000313" key="3">
    <source>
        <dbReference type="EMBL" id="GAG04821.1"/>
    </source>
</evidence>
<accession>X0VWB7</accession>
<dbReference type="PROSITE" id="PS50112">
    <property type="entry name" value="PAS"/>
    <property type="match status" value="3"/>
</dbReference>
<dbReference type="InterPro" id="IPR000014">
    <property type="entry name" value="PAS"/>
</dbReference>
<dbReference type="PANTHER" id="PTHR44757:SF2">
    <property type="entry name" value="BIOFILM ARCHITECTURE MAINTENANCE PROTEIN MBAA"/>
    <property type="match status" value="1"/>
</dbReference>
<dbReference type="SMART" id="SM00091">
    <property type="entry name" value="PAS"/>
    <property type="match status" value="1"/>
</dbReference>
<dbReference type="GO" id="GO:0006355">
    <property type="term" value="P:regulation of DNA-templated transcription"/>
    <property type="evidence" value="ECO:0007669"/>
    <property type="project" value="InterPro"/>
</dbReference>
<dbReference type="NCBIfam" id="TIGR00229">
    <property type="entry name" value="sensory_box"/>
    <property type="match status" value="2"/>
</dbReference>